<dbReference type="RefSeq" id="WP_316773593.1">
    <property type="nucleotide sequence ID" value="NZ_JASMWN010000002.1"/>
</dbReference>
<dbReference type="Proteomes" id="UP001255416">
    <property type="component" value="Unassembled WGS sequence"/>
</dbReference>
<comment type="caution">
    <text evidence="3">The sequence shown here is derived from an EMBL/GenBank/DDBJ whole genome shotgun (WGS) entry which is preliminary data.</text>
</comment>
<evidence type="ECO:0000313" key="3">
    <source>
        <dbReference type="EMBL" id="MDU9003041.1"/>
    </source>
</evidence>
<evidence type="ECO:0000313" key="4">
    <source>
        <dbReference type="Proteomes" id="UP001255416"/>
    </source>
</evidence>
<reference evidence="4" key="1">
    <citation type="submission" date="2023-05" db="EMBL/GenBank/DDBJ databases">
        <title>Sedimentitalea sp. nov. JM2-8.</title>
        <authorList>
            <person name="Huang J."/>
        </authorList>
    </citation>
    <scope>NUCLEOTIDE SEQUENCE [LARGE SCALE GENOMIC DNA]</scope>
    <source>
        <strain evidence="4">KHS03</strain>
    </source>
</reference>
<proteinExistence type="predicted"/>
<keyword evidence="4" id="KW-1185">Reference proteome</keyword>
<accession>A0ABU3VA37</accession>
<keyword evidence="2" id="KW-0732">Signal</keyword>
<organism evidence="3 4">
    <name type="scientific">Sedimentitalea todarodis</name>
    <dbReference type="NCBI Taxonomy" id="1631240"/>
    <lineage>
        <taxon>Bacteria</taxon>
        <taxon>Pseudomonadati</taxon>
        <taxon>Pseudomonadota</taxon>
        <taxon>Alphaproteobacteria</taxon>
        <taxon>Rhodobacterales</taxon>
        <taxon>Paracoccaceae</taxon>
        <taxon>Sedimentitalea</taxon>
    </lineage>
</organism>
<evidence type="ECO:0000256" key="2">
    <source>
        <dbReference type="SAM" id="SignalP"/>
    </source>
</evidence>
<name>A0ABU3VA37_9RHOB</name>
<protein>
    <submittedName>
        <fullName evidence="3">Uncharacterized protein</fullName>
    </submittedName>
</protein>
<dbReference type="EMBL" id="JASMWN010000002">
    <property type="protein sequence ID" value="MDU9003041.1"/>
    <property type="molecule type" value="Genomic_DNA"/>
</dbReference>
<feature type="region of interest" description="Disordered" evidence="1">
    <location>
        <begin position="98"/>
        <end position="120"/>
    </location>
</feature>
<feature type="chain" id="PRO_5046000563" evidence="2">
    <location>
        <begin position="24"/>
        <end position="120"/>
    </location>
</feature>
<feature type="signal peptide" evidence="2">
    <location>
        <begin position="1"/>
        <end position="23"/>
    </location>
</feature>
<sequence length="120" mass="11300">MVKFSSIAIAGVIAAGLAGHAQAQAQVTPAPLSQAQARLACGNGIVLGAVTLPNGSIEVTCETQASANVPAALGGALTPEAAAALVLTVVVVGALIGDGGGSDVTTTTAPAAPPTESSGE</sequence>
<gene>
    <name evidence="3" type="ORF">QO231_04125</name>
</gene>
<evidence type="ECO:0000256" key="1">
    <source>
        <dbReference type="SAM" id="MobiDB-lite"/>
    </source>
</evidence>